<protein>
    <submittedName>
        <fullName evidence="5">Uncharacterized protein</fullName>
    </submittedName>
</protein>
<proteinExistence type="predicted"/>
<dbReference type="EMBL" id="BTGU01006602">
    <property type="protein sequence ID" value="GMN21604.1"/>
    <property type="molecule type" value="Genomic_DNA"/>
</dbReference>
<reference evidence="5" key="1">
    <citation type="submission" date="2023-07" db="EMBL/GenBank/DDBJ databases">
        <title>draft genome sequence of fig (Ficus carica).</title>
        <authorList>
            <person name="Takahashi T."/>
            <person name="Nishimura K."/>
        </authorList>
    </citation>
    <scope>NUCLEOTIDE SEQUENCE</scope>
</reference>
<evidence type="ECO:0000313" key="4">
    <source>
        <dbReference type="EMBL" id="GMN21611.1"/>
    </source>
</evidence>
<name>A0AA87YXX2_FICCA</name>
<dbReference type="EMBL" id="BTGU01006604">
    <property type="protein sequence ID" value="GMN21619.1"/>
    <property type="molecule type" value="Genomic_DNA"/>
</dbReference>
<accession>A0AA87YXX2</accession>
<dbReference type="Proteomes" id="UP001187192">
    <property type="component" value="Unassembled WGS sequence"/>
</dbReference>
<dbReference type="AlphaFoldDB" id="A0AA87YXX2"/>
<sequence length="148" mass="16127">MQCCGRCGVTDWEVNWGSGLVGRRLDWLCVGSLVAQIGTELGKAAGRRLRERGWSAAMVESAPPAAGLESRCGVVGLGLCSVGSEEETRLCCSNPTAFQYRLLPSFCPNLLQLCYSNLAAFLCRLLPSFCPPLLQLYCSNLIHHEEML</sequence>
<evidence type="ECO:0000313" key="2">
    <source>
        <dbReference type="EMBL" id="GMN21602.1"/>
    </source>
</evidence>
<organism evidence="5 6">
    <name type="scientific">Ficus carica</name>
    <name type="common">Common fig</name>
    <dbReference type="NCBI Taxonomy" id="3494"/>
    <lineage>
        <taxon>Eukaryota</taxon>
        <taxon>Viridiplantae</taxon>
        <taxon>Streptophyta</taxon>
        <taxon>Embryophyta</taxon>
        <taxon>Tracheophyta</taxon>
        <taxon>Spermatophyta</taxon>
        <taxon>Magnoliopsida</taxon>
        <taxon>eudicotyledons</taxon>
        <taxon>Gunneridae</taxon>
        <taxon>Pentapetalae</taxon>
        <taxon>rosids</taxon>
        <taxon>fabids</taxon>
        <taxon>Rosales</taxon>
        <taxon>Moraceae</taxon>
        <taxon>Ficeae</taxon>
        <taxon>Ficus</taxon>
    </lineage>
</organism>
<evidence type="ECO:0000313" key="6">
    <source>
        <dbReference type="Proteomes" id="UP001187192"/>
    </source>
</evidence>
<comment type="caution">
    <text evidence="5">The sequence shown here is derived from an EMBL/GenBank/DDBJ whole genome shotgun (WGS) entry which is preliminary data.</text>
</comment>
<evidence type="ECO:0000313" key="3">
    <source>
        <dbReference type="EMBL" id="GMN21604.1"/>
    </source>
</evidence>
<dbReference type="EMBL" id="BTGU01005252">
    <property type="protein sequence ID" value="GMN21190.1"/>
    <property type="molecule type" value="Genomic_DNA"/>
</dbReference>
<gene>
    <name evidence="1" type="ORF">TIFTF001_047235</name>
    <name evidence="2" type="ORF">TIFTF001_048903</name>
    <name evidence="3" type="ORF">TIFTF001_048904</name>
    <name evidence="4" type="ORF">TIFTF001_048905</name>
    <name evidence="5" type="ORF">TIFTF001_048906</name>
</gene>
<keyword evidence="6" id="KW-1185">Reference proteome</keyword>
<evidence type="ECO:0000313" key="1">
    <source>
        <dbReference type="EMBL" id="GMN21190.1"/>
    </source>
</evidence>
<dbReference type="EMBL" id="BTGU01006603">
    <property type="protein sequence ID" value="GMN21611.1"/>
    <property type="molecule type" value="Genomic_DNA"/>
</dbReference>
<evidence type="ECO:0000313" key="5">
    <source>
        <dbReference type="EMBL" id="GMN21619.1"/>
    </source>
</evidence>
<dbReference type="EMBL" id="BTGU01006601">
    <property type="protein sequence ID" value="GMN21602.1"/>
    <property type="molecule type" value="Genomic_DNA"/>
</dbReference>